<accession>A0AAV5JCR4</accession>
<evidence type="ECO:0000256" key="6">
    <source>
        <dbReference type="ARBA" id="ARBA00023242"/>
    </source>
</evidence>
<evidence type="ECO:0000256" key="3">
    <source>
        <dbReference type="ARBA" id="ARBA00022927"/>
    </source>
</evidence>
<keyword evidence="3" id="KW-0653">Protein transport</keyword>
<evidence type="ECO:0000256" key="7">
    <source>
        <dbReference type="RuleBase" id="RU365072"/>
    </source>
</evidence>
<evidence type="ECO:0000256" key="2">
    <source>
        <dbReference type="ARBA" id="ARBA00022816"/>
    </source>
</evidence>
<organism evidence="9 10">
    <name type="scientific">Rubroshorea leprosula</name>
    <dbReference type="NCBI Taxonomy" id="152421"/>
    <lineage>
        <taxon>Eukaryota</taxon>
        <taxon>Viridiplantae</taxon>
        <taxon>Streptophyta</taxon>
        <taxon>Embryophyta</taxon>
        <taxon>Tracheophyta</taxon>
        <taxon>Spermatophyta</taxon>
        <taxon>Magnoliopsida</taxon>
        <taxon>eudicotyledons</taxon>
        <taxon>Gunneridae</taxon>
        <taxon>Pentapetalae</taxon>
        <taxon>rosids</taxon>
        <taxon>malvids</taxon>
        <taxon>Malvales</taxon>
        <taxon>Dipterocarpaceae</taxon>
        <taxon>Rubroshorea</taxon>
    </lineage>
</organism>
<sequence length="1074" mass="120646">MDVEMETSPSCFDPEDLTIREQYRRYGKRNSTSSISPRQESGVSKFNGARLLYDGQNIHSPTNAALLLENIKQEVEGFDADYSLETPARTQSASKRKLSIDARGIPEADFGTDSMRRVGSVSLKSCKIEDESLAESGETSFALFASLLDSTLQGLMPIPDLILRFERSCCDISESIRYGSNITHRYAEDKLMRQKALLLLDEAATWSLLWYLYGKGNESNLEKLFLKVTFFLAVTEEPPEELILSPSTSHLEACQFVVNDHTAQLCLRIVQWLEGLASKALDLESKVRGSHVGTYLPNSGVWHHTQRFLRKGVSAANIVHHLDFDAPTREHALQLPDDKKQDESLLEDVWTLLRAGRIEEACDLCRSAGQPWRAATLNPFGGLDLFPSVEALKKNGNSRMLQAVELESGIGHQWRLWKWASYCASEKIAERDGGKYEAAVYAAQCSNLKRMLPICSDWEAACWAMAKSWLDIQVDLELARSQPGMMEQLKSYREGTDRSPGGTNATSPPLSGTENWPIQVLNQQPRDISSLLQKLHSGEMVHEAVMQGCKEQHRQIEMNLMLGNIPHLLELLWSWIAPSEDDQSVFRPHGDPQMIRFGAHLVLVLRYLLAEEMKDHFREKLSTVGDLILHMYAMFLFSRQHEELVGIYASQLAHHRCIDLFVHMMELRLNSSVHVKYKIFLSAMEYLPFSPGDDSKGSFEEIIERILSRSREIKPEKHDESSDVAEQHRLQSLQKALVIQWLCFTPPSTINDVKDVSAKLLLRALIHSNILFREFALISMWRVPAMPVGSHTLLSLLAEPLKQLSESPDSYEDYVSENLKEFQDWSEYYSCDATYRNWLKIELENADVSPLDISAEEKQRAVAAAKESLDSSLALLLTTSMLCLPSGECICPDATVCAALMSALYSSVSEEVVLNRQLMVNVSISSRDNYCIEVVLRCLAVEGDGIGSHILSDGGLLGAIMAAGFKGELVRFQAGVTMEISRLDAWYSSKDGSLEGPATYIVQGLCRRCCIPEVILRSMQVSVSLMESGDPPENHDELIELVSSPETGFLHLFSQQQLQVRSADYLTFFIVFTA</sequence>
<dbReference type="Gene3D" id="1.20.190.50">
    <property type="match status" value="1"/>
</dbReference>
<comment type="similarity">
    <text evidence="7">Belongs to the nucleoporin Nup84/Nup107 family.</text>
</comment>
<comment type="subcellular location">
    <subcellularLocation>
        <location evidence="7">Nucleus</location>
        <location evidence="7">Nuclear pore complex</location>
    </subcellularLocation>
    <subcellularLocation>
        <location evidence="7">Nucleus membrane</location>
    </subcellularLocation>
</comment>
<evidence type="ECO:0000313" key="10">
    <source>
        <dbReference type="Proteomes" id="UP001054252"/>
    </source>
</evidence>
<dbReference type="GO" id="GO:0000973">
    <property type="term" value="P:post-transcriptional tethering of RNA polymerase II gene DNA at nuclear periphery"/>
    <property type="evidence" value="ECO:0007669"/>
    <property type="project" value="TreeGrafter"/>
</dbReference>
<dbReference type="GO" id="GO:0031080">
    <property type="term" value="C:nuclear pore outer ring"/>
    <property type="evidence" value="ECO:0007669"/>
    <property type="project" value="TreeGrafter"/>
</dbReference>
<evidence type="ECO:0000256" key="1">
    <source>
        <dbReference type="ARBA" id="ARBA00022448"/>
    </source>
</evidence>
<evidence type="ECO:0000256" key="5">
    <source>
        <dbReference type="ARBA" id="ARBA00023132"/>
    </source>
</evidence>
<keyword evidence="1 7" id="KW-0813">Transport</keyword>
<protein>
    <recommendedName>
        <fullName evidence="7">Nuclear pore complex protein</fullName>
    </recommendedName>
</protein>
<dbReference type="PANTHER" id="PTHR13003">
    <property type="entry name" value="NUP107-RELATED"/>
    <property type="match status" value="1"/>
</dbReference>
<dbReference type="GO" id="GO:0006606">
    <property type="term" value="P:protein import into nucleus"/>
    <property type="evidence" value="ECO:0007669"/>
    <property type="project" value="TreeGrafter"/>
</dbReference>
<evidence type="ECO:0000256" key="4">
    <source>
        <dbReference type="ARBA" id="ARBA00023010"/>
    </source>
</evidence>
<evidence type="ECO:0000256" key="8">
    <source>
        <dbReference type="SAM" id="MobiDB-lite"/>
    </source>
</evidence>
<keyword evidence="5 7" id="KW-0906">Nuclear pore complex</keyword>
<gene>
    <name evidence="9" type="ORF">SLEP1_g21230</name>
</gene>
<keyword evidence="10" id="KW-1185">Reference proteome</keyword>
<keyword evidence="2" id="KW-0509">mRNA transport</keyword>
<comment type="caution">
    <text evidence="9">The sequence shown here is derived from an EMBL/GenBank/DDBJ whole genome shotgun (WGS) entry which is preliminary data.</text>
</comment>
<dbReference type="Gene3D" id="1.10.3450.20">
    <property type="match status" value="1"/>
</dbReference>
<dbReference type="GO" id="GO:0017056">
    <property type="term" value="F:structural constituent of nuclear pore"/>
    <property type="evidence" value="ECO:0007669"/>
    <property type="project" value="UniProtKB-UniRule"/>
</dbReference>
<dbReference type="GO" id="GO:0031965">
    <property type="term" value="C:nuclear membrane"/>
    <property type="evidence" value="ECO:0007669"/>
    <property type="project" value="UniProtKB-SubCell"/>
</dbReference>
<comment type="function">
    <text evidence="7">Functions as a component of the nuclear pore complex (NPC).</text>
</comment>
<dbReference type="EMBL" id="BPVZ01000031">
    <property type="protein sequence ID" value="GKV09785.1"/>
    <property type="molecule type" value="Genomic_DNA"/>
</dbReference>
<dbReference type="PANTHER" id="PTHR13003:SF2">
    <property type="entry name" value="NUCLEAR PORE COMPLEX PROTEIN NUP107"/>
    <property type="match status" value="1"/>
</dbReference>
<keyword evidence="4 7" id="KW-0811">Translocation</keyword>
<dbReference type="AlphaFoldDB" id="A0AAV5JCR4"/>
<dbReference type="InterPro" id="IPR007252">
    <property type="entry name" value="Nup84/Nup107"/>
</dbReference>
<name>A0AAV5JCR4_9ROSI</name>
<comment type="subunit">
    <text evidence="7">Part of the nuclear pore complex (NPC).</text>
</comment>
<proteinExistence type="inferred from homology"/>
<reference evidence="9 10" key="1">
    <citation type="journal article" date="2021" name="Commun. Biol.">
        <title>The genome of Shorea leprosula (Dipterocarpaceae) highlights the ecological relevance of drought in aseasonal tropical rainforests.</title>
        <authorList>
            <person name="Ng K.K.S."/>
            <person name="Kobayashi M.J."/>
            <person name="Fawcett J.A."/>
            <person name="Hatakeyama M."/>
            <person name="Paape T."/>
            <person name="Ng C.H."/>
            <person name="Ang C.C."/>
            <person name="Tnah L.H."/>
            <person name="Lee C.T."/>
            <person name="Nishiyama T."/>
            <person name="Sese J."/>
            <person name="O'Brien M.J."/>
            <person name="Copetti D."/>
            <person name="Mohd Noor M.I."/>
            <person name="Ong R.C."/>
            <person name="Putra M."/>
            <person name="Sireger I.Z."/>
            <person name="Indrioko S."/>
            <person name="Kosugi Y."/>
            <person name="Izuno A."/>
            <person name="Isagi Y."/>
            <person name="Lee S.L."/>
            <person name="Shimizu K.K."/>
        </authorList>
    </citation>
    <scope>NUCLEOTIDE SEQUENCE [LARGE SCALE GENOMIC DNA]</scope>
    <source>
        <strain evidence="9">214</strain>
    </source>
</reference>
<dbReference type="FunFam" id="1.20.190.50:FF:000006">
    <property type="entry name" value="Nuclear pore complex protein"/>
    <property type="match status" value="1"/>
</dbReference>
<feature type="compositionally biased region" description="Polar residues" evidence="8">
    <location>
        <begin position="501"/>
        <end position="514"/>
    </location>
</feature>
<keyword evidence="7" id="KW-0472">Membrane</keyword>
<dbReference type="GO" id="GO:0006406">
    <property type="term" value="P:mRNA export from nucleus"/>
    <property type="evidence" value="ECO:0007669"/>
    <property type="project" value="TreeGrafter"/>
</dbReference>
<feature type="region of interest" description="Disordered" evidence="8">
    <location>
        <begin position="492"/>
        <end position="514"/>
    </location>
</feature>
<dbReference type="Proteomes" id="UP001054252">
    <property type="component" value="Unassembled WGS sequence"/>
</dbReference>
<evidence type="ECO:0000313" key="9">
    <source>
        <dbReference type="EMBL" id="GKV09785.1"/>
    </source>
</evidence>
<dbReference type="Pfam" id="PF04121">
    <property type="entry name" value="Nup84_Nup100"/>
    <property type="match status" value="1"/>
</dbReference>
<keyword evidence="6 7" id="KW-0539">Nucleus</keyword>